<protein>
    <submittedName>
        <fullName evidence="1">Uncharacterized protein</fullName>
    </submittedName>
</protein>
<evidence type="ECO:0000313" key="2">
    <source>
        <dbReference type="Proteomes" id="UP000195880"/>
    </source>
</evidence>
<sequence length="125" mass="12345">MFVGPCAERLDRGDEGAAEVGQGVLDTGWGLGVGAAGEQAVVLQAAECLREDLGADAADVVAQFAGAQGAVSQSPERHRVPGVGEQVEGEAGAAVGEEAGGFVGCGPGRVVGRHASHGARGGVRR</sequence>
<dbReference type="EMBL" id="CP021748">
    <property type="protein sequence ID" value="ARX86803.1"/>
    <property type="molecule type" value="Genomic_DNA"/>
</dbReference>
<gene>
    <name evidence="1" type="ORF">SMD44_06280</name>
</gene>
<reference evidence="1 2" key="1">
    <citation type="submission" date="2017-05" db="EMBL/GenBank/DDBJ databases">
        <title>Streptomyces alboflavus Genome sequencing and assembly.</title>
        <authorList>
            <person name="Wang Y."/>
            <person name="Du B."/>
            <person name="Ding Y."/>
            <person name="Liu H."/>
            <person name="Hou Q."/>
            <person name="Liu K."/>
            <person name="Wang C."/>
            <person name="Yao L."/>
        </authorList>
    </citation>
    <scope>NUCLEOTIDE SEQUENCE [LARGE SCALE GENOMIC DNA]</scope>
    <source>
        <strain evidence="1 2">MDJK44</strain>
    </source>
</reference>
<keyword evidence="2" id="KW-1185">Reference proteome</keyword>
<dbReference type="KEGG" id="salf:SMD44_06280"/>
<dbReference type="AlphaFoldDB" id="A0A1Z1WK31"/>
<evidence type="ECO:0000313" key="1">
    <source>
        <dbReference type="EMBL" id="ARX86803.1"/>
    </source>
</evidence>
<accession>A0A1Z1WK31</accession>
<organism evidence="1 2">
    <name type="scientific">Streptomyces alboflavus</name>
    <dbReference type="NCBI Taxonomy" id="67267"/>
    <lineage>
        <taxon>Bacteria</taxon>
        <taxon>Bacillati</taxon>
        <taxon>Actinomycetota</taxon>
        <taxon>Actinomycetes</taxon>
        <taxon>Kitasatosporales</taxon>
        <taxon>Streptomycetaceae</taxon>
        <taxon>Streptomyces</taxon>
    </lineage>
</organism>
<dbReference type="Proteomes" id="UP000195880">
    <property type="component" value="Chromosome"/>
</dbReference>
<name>A0A1Z1WK31_9ACTN</name>
<proteinExistence type="predicted"/>